<gene>
    <name evidence="6" type="ORF">IAD15_05990</name>
</gene>
<comment type="caution">
    <text evidence="6">The sequence shown here is derived from an EMBL/GenBank/DDBJ whole genome shotgun (WGS) entry which is preliminary data.</text>
</comment>
<protein>
    <submittedName>
        <fullName evidence="6">MurR/RpiR family transcriptional regulator</fullName>
    </submittedName>
</protein>
<dbReference type="EMBL" id="DVMJ01000052">
    <property type="protein sequence ID" value="HIU13604.1"/>
    <property type="molecule type" value="Genomic_DNA"/>
</dbReference>
<evidence type="ECO:0000259" key="5">
    <source>
        <dbReference type="PROSITE" id="PS51464"/>
    </source>
</evidence>
<dbReference type="PANTHER" id="PTHR30514:SF18">
    <property type="entry name" value="RPIR-FAMILY TRANSCRIPTIONAL REGULATOR"/>
    <property type="match status" value="1"/>
</dbReference>
<dbReference type="InterPro" id="IPR046348">
    <property type="entry name" value="SIS_dom_sf"/>
</dbReference>
<dbReference type="Proteomes" id="UP000824175">
    <property type="component" value="Unassembled WGS sequence"/>
</dbReference>
<dbReference type="PANTHER" id="PTHR30514">
    <property type="entry name" value="GLUCOKINASE"/>
    <property type="match status" value="1"/>
</dbReference>
<dbReference type="InterPro" id="IPR047640">
    <property type="entry name" value="RpiR-like"/>
</dbReference>
<name>A0A9D1HQG3_9FIRM</name>
<evidence type="ECO:0000313" key="6">
    <source>
        <dbReference type="EMBL" id="HIU13604.1"/>
    </source>
</evidence>
<evidence type="ECO:0000256" key="3">
    <source>
        <dbReference type="ARBA" id="ARBA00023163"/>
    </source>
</evidence>
<evidence type="ECO:0000259" key="4">
    <source>
        <dbReference type="PROSITE" id="PS51071"/>
    </source>
</evidence>
<dbReference type="GO" id="GO:0003677">
    <property type="term" value="F:DNA binding"/>
    <property type="evidence" value="ECO:0007669"/>
    <property type="project" value="UniProtKB-KW"/>
</dbReference>
<evidence type="ECO:0000256" key="2">
    <source>
        <dbReference type="ARBA" id="ARBA00023125"/>
    </source>
</evidence>
<sequence length="276" mass="31129">MSVDFSMIPEDLTKSEAHLLDYIQNHTDEFMFSSIGDISAHLGISVATVSRFVRHMGFADFKDLKRYLAKANYHQGPAAKMKESMGDRFLIDDWLASGQYALDKTREGLDHQAFEQALKAIEQAHRVFIHGKSASASMAELLMFRLRRLGIETMLLPRAGSEIVEGLAQIKKDDLVIMFSFSKLSREGQMILACQKELGYRTLAFVGRRFIPEKECADIQLYVYRGEPNAYHSMGSAACLIDGLIVALSTQMGQRSTDALEKVHQLKLKLISEEER</sequence>
<dbReference type="SUPFAM" id="SSF46689">
    <property type="entry name" value="Homeodomain-like"/>
    <property type="match status" value="1"/>
</dbReference>
<dbReference type="Gene3D" id="3.40.50.10490">
    <property type="entry name" value="Glucose-6-phosphate isomerase like protein, domain 1"/>
    <property type="match status" value="1"/>
</dbReference>
<dbReference type="InterPro" id="IPR035472">
    <property type="entry name" value="RpiR-like_SIS"/>
</dbReference>
<keyword evidence="1" id="KW-0805">Transcription regulation</keyword>
<organism evidence="6 7">
    <name type="scientific">Candidatus Fimiplasma intestinipullorum</name>
    <dbReference type="NCBI Taxonomy" id="2840825"/>
    <lineage>
        <taxon>Bacteria</taxon>
        <taxon>Bacillati</taxon>
        <taxon>Bacillota</taxon>
        <taxon>Clostridia</taxon>
        <taxon>Eubacteriales</taxon>
        <taxon>Candidatus Fimiplasma</taxon>
    </lineage>
</organism>
<dbReference type="Pfam" id="PF01418">
    <property type="entry name" value="HTH_6"/>
    <property type="match status" value="1"/>
</dbReference>
<evidence type="ECO:0000256" key="1">
    <source>
        <dbReference type="ARBA" id="ARBA00023015"/>
    </source>
</evidence>
<reference evidence="6" key="2">
    <citation type="journal article" date="2021" name="PeerJ">
        <title>Extensive microbial diversity within the chicken gut microbiome revealed by metagenomics and culture.</title>
        <authorList>
            <person name="Gilroy R."/>
            <person name="Ravi A."/>
            <person name="Getino M."/>
            <person name="Pursley I."/>
            <person name="Horton D.L."/>
            <person name="Alikhan N.F."/>
            <person name="Baker D."/>
            <person name="Gharbi K."/>
            <person name="Hall N."/>
            <person name="Watson M."/>
            <person name="Adriaenssens E.M."/>
            <person name="Foster-Nyarko E."/>
            <person name="Jarju S."/>
            <person name="Secka A."/>
            <person name="Antonio M."/>
            <person name="Oren A."/>
            <person name="Chaudhuri R.R."/>
            <person name="La Ragione R."/>
            <person name="Hildebrand F."/>
            <person name="Pallen M.J."/>
        </authorList>
    </citation>
    <scope>NUCLEOTIDE SEQUENCE</scope>
    <source>
        <strain evidence="6">CHK195-11698</strain>
    </source>
</reference>
<dbReference type="InterPro" id="IPR036388">
    <property type="entry name" value="WH-like_DNA-bd_sf"/>
</dbReference>
<dbReference type="InterPro" id="IPR000281">
    <property type="entry name" value="HTH_RpiR"/>
</dbReference>
<dbReference type="PROSITE" id="PS51464">
    <property type="entry name" value="SIS"/>
    <property type="match status" value="1"/>
</dbReference>
<feature type="domain" description="HTH rpiR-type" evidence="4">
    <location>
        <begin position="1"/>
        <end position="75"/>
    </location>
</feature>
<dbReference type="InterPro" id="IPR001347">
    <property type="entry name" value="SIS_dom"/>
</dbReference>
<dbReference type="GO" id="GO:1901135">
    <property type="term" value="P:carbohydrate derivative metabolic process"/>
    <property type="evidence" value="ECO:0007669"/>
    <property type="project" value="InterPro"/>
</dbReference>
<dbReference type="SUPFAM" id="SSF53697">
    <property type="entry name" value="SIS domain"/>
    <property type="match status" value="1"/>
</dbReference>
<dbReference type="GO" id="GO:0003700">
    <property type="term" value="F:DNA-binding transcription factor activity"/>
    <property type="evidence" value="ECO:0007669"/>
    <property type="project" value="InterPro"/>
</dbReference>
<proteinExistence type="predicted"/>
<dbReference type="AlphaFoldDB" id="A0A9D1HQG3"/>
<dbReference type="InterPro" id="IPR009057">
    <property type="entry name" value="Homeodomain-like_sf"/>
</dbReference>
<keyword evidence="2" id="KW-0238">DNA-binding</keyword>
<dbReference type="Pfam" id="PF01380">
    <property type="entry name" value="SIS"/>
    <property type="match status" value="1"/>
</dbReference>
<accession>A0A9D1HQG3</accession>
<reference evidence="6" key="1">
    <citation type="submission" date="2020-10" db="EMBL/GenBank/DDBJ databases">
        <authorList>
            <person name="Gilroy R."/>
        </authorList>
    </citation>
    <scope>NUCLEOTIDE SEQUENCE</scope>
    <source>
        <strain evidence="6">CHK195-11698</strain>
    </source>
</reference>
<dbReference type="PROSITE" id="PS51071">
    <property type="entry name" value="HTH_RPIR"/>
    <property type="match status" value="1"/>
</dbReference>
<dbReference type="Gene3D" id="1.10.10.10">
    <property type="entry name" value="Winged helix-like DNA-binding domain superfamily/Winged helix DNA-binding domain"/>
    <property type="match status" value="1"/>
</dbReference>
<dbReference type="CDD" id="cd05013">
    <property type="entry name" value="SIS_RpiR"/>
    <property type="match status" value="1"/>
</dbReference>
<feature type="domain" description="SIS" evidence="5">
    <location>
        <begin position="117"/>
        <end position="250"/>
    </location>
</feature>
<keyword evidence="3" id="KW-0804">Transcription</keyword>
<evidence type="ECO:0000313" key="7">
    <source>
        <dbReference type="Proteomes" id="UP000824175"/>
    </source>
</evidence>
<dbReference type="GO" id="GO:0097367">
    <property type="term" value="F:carbohydrate derivative binding"/>
    <property type="evidence" value="ECO:0007669"/>
    <property type="project" value="InterPro"/>
</dbReference>